<keyword evidence="3" id="KW-1185">Reference proteome</keyword>
<dbReference type="EMBL" id="WIXE01005883">
    <property type="protein sequence ID" value="KAK5981795.1"/>
    <property type="molecule type" value="Genomic_DNA"/>
</dbReference>
<sequence length="69" mass="7996">MDCWRICRGDKARYCCSKGLHILHIYILLLFFVHSRHAFNSGFLSHHITPNAVFKLVCVLPSSRRGPVR</sequence>
<keyword evidence="1" id="KW-1133">Transmembrane helix</keyword>
<organism evidence="2 3">
    <name type="scientific">Trichostrongylus colubriformis</name>
    <name type="common">Black scour worm</name>
    <dbReference type="NCBI Taxonomy" id="6319"/>
    <lineage>
        <taxon>Eukaryota</taxon>
        <taxon>Metazoa</taxon>
        <taxon>Ecdysozoa</taxon>
        <taxon>Nematoda</taxon>
        <taxon>Chromadorea</taxon>
        <taxon>Rhabditida</taxon>
        <taxon>Rhabditina</taxon>
        <taxon>Rhabditomorpha</taxon>
        <taxon>Strongyloidea</taxon>
        <taxon>Trichostrongylidae</taxon>
        <taxon>Trichostrongylus</taxon>
    </lineage>
</organism>
<reference evidence="2 3" key="1">
    <citation type="submission" date="2019-10" db="EMBL/GenBank/DDBJ databases">
        <title>Assembly and Annotation for the nematode Trichostrongylus colubriformis.</title>
        <authorList>
            <person name="Martin J."/>
        </authorList>
    </citation>
    <scope>NUCLEOTIDE SEQUENCE [LARGE SCALE GENOMIC DNA]</scope>
    <source>
        <strain evidence="2">G859</strain>
        <tissue evidence="2">Whole worm</tissue>
    </source>
</reference>
<accession>A0AAN8FPX2</accession>
<evidence type="ECO:0000313" key="3">
    <source>
        <dbReference type="Proteomes" id="UP001331761"/>
    </source>
</evidence>
<name>A0AAN8FPX2_TRICO</name>
<dbReference type="AlphaFoldDB" id="A0AAN8FPX2"/>
<proteinExistence type="predicted"/>
<dbReference type="Proteomes" id="UP001331761">
    <property type="component" value="Unassembled WGS sequence"/>
</dbReference>
<evidence type="ECO:0000256" key="1">
    <source>
        <dbReference type="SAM" id="Phobius"/>
    </source>
</evidence>
<feature type="transmembrane region" description="Helical" evidence="1">
    <location>
        <begin position="20"/>
        <end position="39"/>
    </location>
</feature>
<gene>
    <name evidence="2" type="ORF">GCK32_010754</name>
</gene>
<comment type="caution">
    <text evidence="2">The sequence shown here is derived from an EMBL/GenBank/DDBJ whole genome shotgun (WGS) entry which is preliminary data.</text>
</comment>
<evidence type="ECO:0000313" key="2">
    <source>
        <dbReference type="EMBL" id="KAK5981795.1"/>
    </source>
</evidence>
<protein>
    <submittedName>
        <fullName evidence="2">Uncharacterized protein</fullName>
    </submittedName>
</protein>
<keyword evidence="1" id="KW-0812">Transmembrane</keyword>
<keyword evidence="1" id="KW-0472">Membrane</keyword>